<protein>
    <submittedName>
        <fullName evidence="1">Uncharacterized protein</fullName>
    </submittedName>
</protein>
<name>A0A974HY19_XENLA</name>
<dbReference type="EMBL" id="CM004468">
    <property type="protein sequence ID" value="OCT94413.1"/>
    <property type="molecule type" value="Genomic_DNA"/>
</dbReference>
<sequence>MKLKGLKFFQFSWFHIVYQKYFFQLFSASYVPPWLRPSHSGSLMNRASSGYCSCLKSLSTQTITCSKPCNKHPS</sequence>
<evidence type="ECO:0000313" key="2">
    <source>
        <dbReference type="Proteomes" id="UP000694892"/>
    </source>
</evidence>
<dbReference type="AlphaFoldDB" id="A0A974HY19"/>
<proteinExistence type="predicted"/>
<organism evidence="1 2">
    <name type="scientific">Xenopus laevis</name>
    <name type="common">African clawed frog</name>
    <dbReference type="NCBI Taxonomy" id="8355"/>
    <lineage>
        <taxon>Eukaryota</taxon>
        <taxon>Metazoa</taxon>
        <taxon>Chordata</taxon>
        <taxon>Craniata</taxon>
        <taxon>Vertebrata</taxon>
        <taxon>Euteleostomi</taxon>
        <taxon>Amphibia</taxon>
        <taxon>Batrachia</taxon>
        <taxon>Anura</taxon>
        <taxon>Pipoidea</taxon>
        <taxon>Pipidae</taxon>
        <taxon>Xenopodinae</taxon>
        <taxon>Xenopus</taxon>
        <taxon>Xenopus</taxon>
    </lineage>
</organism>
<reference evidence="2" key="1">
    <citation type="journal article" date="2016" name="Nature">
        <title>Genome evolution in the allotetraploid frog Xenopus laevis.</title>
        <authorList>
            <person name="Session A.M."/>
            <person name="Uno Y."/>
            <person name="Kwon T."/>
            <person name="Chapman J.A."/>
            <person name="Toyoda A."/>
            <person name="Takahashi S."/>
            <person name="Fukui A."/>
            <person name="Hikosaka A."/>
            <person name="Suzuki A."/>
            <person name="Kondo M."/>
            <person name="van Heeringen S.J."/>
            <person name="Quigley I."/>
            <person name="Heinz S."/>
            <person name="Ogino H."/>
            <person name="Ochi H."/>
            <person name="Hellsten U."/>
            <person name="Lyons J.B."/>
            <person name="Simakov O."/>
            <person name="Putnam N."/>
            <person name="Stites J."/>
            <person name="Kuroki Y."/>
            <person name="Tanaka T."/>
            <person name="Michiue T."/>
            <person name="Watanabe M."/>
            <person name="Bogdanovic O."/>
            <person name="Lister R."/>
            <person name="Georgiou G."/>
            <person name="Paranjpe S.S."/>
            <person name="van Kruijsbergen I."/>
            <person name="Shu S."/>
            <person name="Carlson J."/>
            <person name="Kinoshita T."/>
            <person name="Ohta Y."/>
            <person name="Mawaribuchi S."/>
            <person name="Jenkins J."/>
            <person name="Grimwood J."/>
            <person name="Schmutz J."/>
            <person name="Mitros T."/>
            <person name="Mozaffari S.V."/>
            <person name="Suzuki Y."/>
            <person name="Haramoto Y."/>
            <person name="Yamamoto T.S."/>
            <person name="Takagi C."/>
            <person name="Heald R."/>
            <person name="Miller K."/>
            <person name="Haudenschild C."/>
            <person name="Kitzman J."/>
            <person name="Nakayama T."/>
            <person name="Izutsu Y."/>
            <person name="Robert J."/>
            <person name="Fortriede J."/>
            <person name="Burns K."/>
            <person name="Lotay V."/>
            <person name="Karimi K."/>
            <person name="Yasuoka Y."/>
            <person name="Dichmann D.S."/>
            <person name="Flajnik M.F."/>
            <person name="Houston D.W."/>
            <person name="Shendure J."/>
            <person name="DuPasquier L."/>
            <person name="Vize P.D."/>
            <person name="Zorn A.M."/>
            <person name="Ito M."/>
            <person name="Marcotte E.M."/>
            <person name="Wallingford J.B."/>
            <person name="Ito Y."/>
            <person name="Asashima M."/>
            <person name="Ueno N."/>
            <person name="Matsuda Y."/>
            <person name="Veenstra G.J."/>
            <person name="Fujiyama A."/>
            <person name="Harland R.M."/>
            <person name="Taira M."/>
            <person name="Rokhsar D.S."/>
        </authorList>
    </citation>
    <scope>NUCLEOTIDE SEQUENCE [LARGE SCALE GENOMIC DNA]</scope>
    <source>
        <strain evidence="2">J</strain>
    </source>
</reference>
<dbReference type="Proteomes" id="UP000694892">
    <property type="component" value="Chromosome 2L"/>
</dbReference>
<gene>
    <name evidence="1" type="ORF">XELAEV_18012084mg</name>
</gene>
<evidence type="ECO:0000313" key="1">
    <source>
        <dbReference type="EMBL" id="OCT94413.1"/>
    </source>
</evidence>
<accession>A0A974HY19</accession>